<feature type="compositionally biased region" description="Basic and acidic residues" evidence="2">
    <location>
        <begin position="1"/>
        <end position="19"/>
    </location>
</feature>
<dbReference type="EMBL" id="BAAALM010000011">
    <property type="protein sequence ID" value="GAA1209388.1"/>
    <property type="molecule type" value="Genomic_DNA"/>
</dbReference>
<evidence type="ECO:0000256" key="1">
    <source>
        <dbReference type="ARBA" id="ARBA00006068"/>
    </source>
</evidence>
<dbReference type="PANTHER" id="PTHR33392:SF6">
    <property type="entry name" value="POLYISOPRENYL-TEICHOIC ACID--PEPTIDOGLYCAN TEICHOIC ACID TRANSFERASE TAGU"/>
    <property type="match status" value="1"/>
</dbReference>
<proteinExistence type="inferred from homology"/>
<feature type="compositionally biased region" description="Gly residues" evidence="2">
    <location>
        <begin position="490"/>
        <end position="507"/>
    </location>
</feature>
<organism evidence="5 6">
    <name type="scientific">Prauserella alba</name>
    <dbReference type="NCBI Taxonomy" id="176898"/>
    <lineage>
        <taxon>Bacteria</taxon>
        <taxon>Bacillati</taxon>
        <taxon>Actinomycetota</taxon>
        <taxon>Actinomycetes</taxon>
        <taxon>Pseudonocardiales</taxon>
        <taxon>Pseudonocardiaceae</taxon>
        <taxon>Prauserella</taxon>
    </lineage>
</organism>
<evidence type="ECO:0000313" key="6">
    <source>
        <dbReference type="Proteomes" id="UP001500467"/>
    </source>
</evidence>
<keyword evidence="3" id="KW-1133">Transmembrane helix</keyword>
<feature type="compositionally biased region" description="Acidic residues" evidence="2">
    <location>
        <begin position="48"/>
        <end position="65"/>
    </location>
</feature>
<feature type="transmembrane region" description="Helical" evidence="3">
    <location>
        <begin position="142"/>
        <end position="164"/>
    </location>
</feature>
<feature type="compositionally biased region" description="Low complexity" evidence="2">
    <location>
        <begin position="75"/>
        <end position="84"/>
    </location>
</feature>
<dbReference type="Pfam" id="PF03816">
    <property type="entry name" value="LytR_cpsA_psr"/>
    <property type="match status" value="1"/>
</dbReference>
<dbReference type="NCBIfam" id="TIGR00350">
    <property type="entry name" value="lytR_cpsA_psr"/>
    <property type="match status" value="1"/>
</dbReference>
<dbReference type="Gene3D" id="3.40.630.190">
    <property type="entry name" value="LCP protein"/>
    <property type="match status" value="1"/>
</dbReference>
<accession>A0ABN1VIJ9</accession>
<dbReference type="Proteomes" id="UP001500467">
    <property type="component" value="Unassembled WGS sequence"/>
</dbReference>
<dbReference type="InterPro" id="IPR004474">
    <property type="entry name" value="LytR_CpsA_psr"/>
</dbReference>
<evidence type="ECO:0000256" key="2">
    <source>
        <dbReference type="SAM" id="MobiDB-lite"/>
    </source>
</evidence>
<evidence type="ECO:0000256" key="3">
    <source>
        <dbReference type="SAM" id="Phobius"/>
    </source>
</evidence>
<protein>
    <recommendedName>
        <fullName evidence="4">Cell envelope-related transcriptional attenuator domain-containing protein</fullName>
    </recommendedName>
</protein>
<keyword evidence="3" id="KW-0812">Transmembrane</keyword>
<gene>
    <name evidence="5" type="ORF">GCM10009675_31990</name>
</gene>
<name>A0ABN1VIJ9_9PSEU</name>
<feature type="compositionally biased region" description="Gly residues" evidence="2">
    <location>
        <begin position="521"/>
        <end position="538"/>
    </location>
</feature>
<feature type="region of interest" description="Disordered" evidence="2">
    <location>
        <begin position="488"/>
        <end position="538"/>
    </location>
</feature>
<feature type="region of interest" description="Disordered" evidence="2">
    <location>
        <begin position="182"/>
        <end position="202"/>
    </location>
</feature>
<feature type="compositionally biased region" description="Low complexity" evidence="2">
    <location>
        <begin position="112"/>
        <end position="130"/>
    </location>
</feature>
<evidence type="ECO:0000259" key="4">
    <source>
        <dbReference type="Pfam" id="PF03816"/>
    </source>
</evidence>
<reference evidence="5 6" key="1">
    <citation type="journal article" date="2019" name="Int. J. Syst. Evol. Microbiol.">
        <title>The Global Catalogue of Microorganisms (GCM) 10K type strain sequencing project: providing services to taxonomists for standard genome sequencing and annotation.</title>
        <authorList>
            <consortium name="The Broad Institute Genomics Platform"/>
            <consortium name="The Broad Institute Genome Sequencing Center for Infectious Disease"/>
            <person name="Wu L."/>
            <person name="Ma J."/>
        </authorList>
    </citation>
    <scope>NUCLEOTIDE SEQUENCE [LARGE SCALE GENOMIC DNA]</scope>
    <source>
        <strain evidence="5 6">JCM 13022</strain>
    </source>
</reference>
<feature type="region of interest" description="Disordered" evidence="2">
    <location>
        <begin position="1"/>
        <end position="140"/>
    </location>
</feature>
<evidence type="ECO:0000313" key="5">
    <source>
        <dbReference type="EMBL" id="GAA1209388.1"/>
    </source>
</evidence>
<dbReference type="InterPro" id="IPR050922">
    <property type="entry name" value="LytR/CpsA/Psr_CW_biosynth"/>
</dbReference>
<keyword evidence="3" id="KW-0472">Membrane</keyword>
<keyword evidence="6" id="KW-1185">Reference proteome</keyword>
<comment type="similarity">
    <text evidence="1">Belongs to the LytR/CpsA/Psr (LCP) family.</text>
</comment>
<dbReference type="PANTHER" id="PTHR33392">
    <property type="entry name" value="POLYISOPRENYL-TEICHOIC ACID--PEPTIDOGLYCAN TEICHOIC ACID TRANSFERASE TAGU"/>
    <property type="match status" value="1"/>
</dbReference>
<comment type="caution">
    <text evidence="5">The sequence shown here is derived from an EMBL/GenBank/DDBJ whole genome shotgun (WGS) entry which is preliminary data.</text>
</comment>
<sequence length="557" mass="57286">MGRGRVNEREEQDAERQGSEDSDTGADTGTGEAETGEAGTEATPADGDQADGDGESGDGDQADGDSADRADADSGDGADATPDTGDGEEPAGTAGRPSGTPRPTPHRRTRAGSHAAATQAATPAPSPTGANRGGRLRRTGRATGRTVVTLLSVIALCVTGYAYARLDQLHDAIETTDALDDWHYESSGDDEAPPPPPKDDGATDILLVGADSRTDMQGNPLPLSVLKALRTESTSGIKTDTMIILRIPKDGSDPVGVSVPRDTWVDVPHGGKDKVNSAYGAAKNAEWQRLQADGVTDRAQLERDSNQAGRRALVRTLQDFTQVHIDHYAEINLLGFYLLTEAIGGVEVCLNAPTKDKDSGADFDAGVQTVSGGEALSYVRQRKNLPNGDLDRIVRQHTFLSSALDKAMSTGTLTNPDKLSDLIDTVRRSLVLDPDLDVLGFAQQAKDLLGDGMEFETIPVTDVAARSSDGQSIVTVDLQRVRSFIRGLAHGSGGQDGAPSNDGGGASPGPTNPSGAAGDPPSGGGAAVGGSAAGGAARGVTGGVALSRASGQVPCVN</sequence>
<feature type="compositionally biased region" description="Low complexity" evidence="2">
    <location>
        <begin position="25"/>
        <end position="47"/>
    </location>
</feature>
<feature type="compositionally biased region" description="Low complexity" evidence="2">
    <location>
        <begin position="92"/>
        <end position="101"/>
    </location>
</feature>
<feature type="domain" description="Cell envelope-related transcriptional attenuator" evidence="4">
    <location>
        <begin position="238"/>
        <end position="407"/>
    </location>
</feature>